<dbReference type="InterPro" id="IPR002213">
    <property type="entry name" value="UDP_glucos_trans"/>
</dbReference>
<dbReference type="PANTHER" id="PTHR48045">
    <property type="entry name" value="UDP-GLYCOSYLTRANSFERASE 72B1"/>
    <property type="match status" value="1"/>
</dbReference>
<keyword evidence="2 4" id="KW-0328">Glycosyltransferase</keyword>
<gene>
    <name evidence="6" type="ORF">D0Y65_017520</name>
</gene>
<dbReference type="InterPro" id="IPR035595">
    <property type="entry name" value="UDP_glycos_trans_CS"/>
</dbReference>
<dbReference type="SUPFAM" id="SSF53756">
    <property type="entry name" value="UDP-Glycosyltransferase/glycogen phosphorylase"/>
    <property type="match status" value="1"/>
</dbReference>
<dbReference type="FunFam" id="3.40.50.2000:FF:000054">
    <property type="entry name" value="Glycosyltransferase"/>
    <property type="match status" value="1"/>
</dbReference>
<dbReference type="Pfam" id="PF00201">
    <property type="entry name" value="UDPGT"/>
    <property type="match status" value="1"/>
</dbReference>
<comment type="similarity">
    <text evidence="1 4">Belongs to the UDP-glycosyltransferase family.</text>
</comment>
<name>A0A445JVA5_GLYSO</name>
<evidence type="ECO:0000313" key="6">
    <source>
        <dbReference type="EMBL" id="RZC02416.1"/>
    </source>
</evidence>
<keyword evidence="7" id="KW-1185">Reference proteome</keyword>
<accession>A0A445JVA5</accession>
<sequence>MSTLCDQITFELMEVTTHIAIVSVPVYSHLRSILEFSKRLVHLHRDIHVTCINPTFGSPCNNTKALFHSLPSNISYTFLPPINMEDLPHDTHPAILVQVTISRSLPLIHDALKTLHSSSNLVAIISDGLVTQVLPFGKELNILSYTYFPSTAMLLSLCLYSSMLDKTITGEYRDLSEPIEIPGCIPIRGTDLPDPLQDRSGVAYKQFLEGNERFYLADGILVNNFFEMEEETIRALQQEEGRGIPSVYAIGPLVQKESCNDQGSDTECLRWLDKQQHNSVLYVSFGSGGTLSQDQINELAWGLELSGQRFLWVLRPPNKFGIIADIGAKNEDPSEFLPNGFLKRTQGRGLVVPYWASQVQILAHGAIGGFLCHCGWNSTLESVVYGIPLIAWPLFAEQKMNAVLLTDGLKVALRAKVNEKGIVEREEIGRVIKNLLVGQEGEGIRQRMKKLKGAAADALKDDGSSSTMTLTQLALKWKNLSLGGCIM</sequence>
<dbReference type="GO" id="GO:0008194">
    <property type="term" value="F:UDP-glycosyltransferase activity"/>
    <property type="evidence" value="ECO:0007669"/>
    <property type="project" value="InterPro"/>
</dbReference>
<evidence type="ECO:0000256" key="1">
    <source>
        <dbReference type="ARBA" id="ARBA00009995"/>
    </source>
</evidence>
<evidence type="ECO:0000256" key="4">
    <source>
        <dbReference type="RuleBase" id="RU003718"/>
    </source>
</evidence>
<dbReference type="Proteomes" id="UP000289340">
    <property type="component" value="Chromosome 7"/>
</dbReference>
<dbReference type="FunFam" id="3.40.50.2000:FF:000051">
    <property type="entry name" value="Glycosyltransferase"/>
    <property type="match status" value="1"/>
</dbReference>
<reference evidence="6 7" key="1">
    <citation type="submission" date="2018-09" db="EMBL/GenBank/DDBJ databases">
        <title>A high-quality reference genome of wild soybean provides a powerful tool to mine soybean genomes.</title>
        <authorList>
            <person name="Xie M."/>
            <person name="Chung C.Y.L."/>
            <person name="Li M.-W."/>
            <person name="Wong F.-L."/>
            <person name="Chan T.-F."/>
            <person name="Lam H.-M."/>
        </authorList>
    </citation>
    <scope>NUCLEOTIDE SEQUENCE [LARGE SCALE GENOMIC DNA]</scope>
    <source>
        <strain evidence="7">cv. W05</strain>
        <tissue evidence="6">Hypocotyl of etiolated seedlings</tissue>
    </source>
</reference>
<evidence type="ECO:0000256" key="2">
    <source>
        <dbReference type="ARBA" id="ARBA00022676"/>
    </source>
</evidence>
<dbReference type="EMBL" id="QZWG01000007">
    <property type="protein sequence ID" value="RZC02416.1"/>
    <property type="molecule type" value="Genomic_DNA"/>
</dbReference>
<evidence type="ECO:0000256" key="5">
    <source>
        <dbReference type="RuleBase" id="RU362057"/>
    </source>
</evidence>
<dbReference type="AlphaFoldDB" id="A0A445JVA5"/>
<dbReference type="PANTHER" id="PTHR48045:SF33">
    <property type="entry name" value="GLYCOSYLTRANSFERASE"/>
    <property type="match status" value="1"/>
</dbReference>
<dbReference type="PROSITE" id="PS00375">
    <property type="entry name" value="UDPGT"/>
    <property type="match status" value="1"/>
</dbReference>
<comment type="caution">
    <text evidence="6">The sequence shown here is derived from an EMBL/GenBank/DDBJ whole genome shotgun (WGS) entry which is preliminary data.</text>
</comment>
<keyword evidence="3 4" id="KW-0808">Transferase</keyword>
<dbReference type="Gene3D" id="3.40.50.2000">
    <property type="entry name" value="Glycogen Phosphorylase B"/>
    <property type="match status" value="2"/>
</dbReference>
<protein>
    <recommendedName>
        <fullName evidence="5">Glycosyltransferase</fullName>
        <ecNumber evidence="5">2.4.1.-</ecNumber>
    </recommendedName>
</protein>
<evidence type="ECO:0000256" key="3">
    <source>
        <dbReference type="ARBA" id="ARBA00022679"/>
    </source>
</evidence>
<dbReference type="EC" id="2.4.1.-" evidence="5"/>
<organism evidence="6 7">
    <name type="scientific">Glycine soja</name>
    <name type="common">Wild soybean</name>
    <dbReference type="NCBI Taxonomy" id="3848"/>
    <lineage>
        <taxon>Eukaryota</taxon>
        <taxon>Viridiplantae</taxon>
        <taxon>Streptophyta</taxon>
        <taxon>Embryophyta</taxon>
        <taxon>Tracheophyta</taxon>
        <taxon>Spermatophyta</taxon>
        <taxon>Magnoliopsida</taxon>
        <taxon>eudicotyledons</taxon>
        <taxon>Gunneridae</taxon>
        <taxon>Pentapetalae</taxon>
        <taxon>rosids</taxon>
        <taxon>fabids</taxon>
        <taxon>Fabales</taxon>
        <taxon>Fabaceae</taxon>
        <taxon>Papilionoideae</taxon>
        <taxon>50 kb inversion clade</taxon>
        <taxon>NPAAA clade</taxon>
        <taxon>indigoferoid/millettioid clade</taxon>
        <taxon>Phaseoleae</taxon>
        <taxon>Glycine</taxon>
        <taxon>Glycine subgen. Soja</taxon>
    </lineage>
</organism>
<proteinExistence type="inferred from homology"/>
<evidence type="ECO:0000313" key="7">
    <source>
        <dbReference type="Proteomes" id="UP000289340"/>
    </source>
</evidence>
<dbReference type="CDD" id="cd03784">
    <property type="entry name" value="GT1_Gtf-like"/>
    <property type="match status" value="1"/>
</dbReference>